<name>A0A7J6XA94_THATH</name>
<dbReference type="Proteomes" id="UP000554482">
    <property type="component" value="Unassembled WGS sequence"/>
</dbReference>
<dbReference type="PANTHER" id="PTHR21068">
    <property type="entry name" value="SPARTIN"/>
    <property type="match status" value="1"/>
</dbReference>
<dbReference type="PANTHER" id="PTHR21068:SF49">
    <property type="entry name" value="SENESCENCE DOMAIN-CONTAINING PROTEIN"/>
    <property type="match status" value="1"/>
</dbReference>
<evidence type="ECO:0000256" key="1">
    <source>
        <dbReference type="SAM" id="MobiDB-lite"/>
    </source>
</evidence>
<dbReference type="AlphaFoldDB" id="A0A7J6XA94"/>
<proteinExistence type="predicted"/>
<evidence type="ECO:0000313" key="3">
    <source>
        <dbReference type="Proteomes" id="UP000554482"/>
    </source>
</evidence>
<reference evidence="2 3" key="1">
    <citation type="submission" date="2020-06" db="EMBL/GenBank/DDBJ databases">
        <title>Transcriptomic and genomic resources for Thalictrum thalictroides and T. hernandezii: Facilitating candidate gene discovery in an emerging model plant lineage.</title>
        <authorList>
            <person name="Arias T."/>
            <person name="Riano-Pachon D.M."/>
            <person name="Di Stilio V.S."/>
        </authorList>
    </citation>
    <scope>NUCLEOTIDE SEQUENCE [LARGE SCALE GENOMIC DNA]</scope>
    <source>
        <strain evidence="3">cv. WT478/WT964</strain>
        <tissue evidence="2">Leaves</tissue>
    </source>
</reference>
<protein>
    <submittedName>
        <fullName evidence="2">Uncharacterized protein</fullName>
    </submittedName>
</protein>
<dbReference type="OrthoDB" id="1902436at2759"/>
<keyword evidence="3" id="KW-1185">Reference proteome</keyword>
<dbReference type="InterPro" id="IPR045036">
    <property type="entry name" value="Spartin-like"/>
</dbReference>
<feature type="compositionally biased region" description="Polar residues" evidence="1">
    <location>
        <begin position="1"/>
        <end position="21"/>
    </location>
</feature>
<evidence type="ECO:0000313" key="2">
    <source>
        <dbReference type="EMBL" id="KAF5206711.1"/>
    </source>
</evidence>
<comment type="caution">
    <text evidence="2">The sequence shown here is derived from an EMBL/GenBank/DDBJ whole genome shotgun (WGS) entry which is preliminary data.</text>
</comment>
<organism evidence="2 3">
    <name type="scientific">Thalictrum thalictroides</name>
    <name type="common">Rue-anemone</name>
    <name type="synonym">Anemone thalictroides</name>
    <dbReference type="NCBI Taxonomy" id="46969"/>
    <lineage>
        <taxon>Eukaryota</taxon>
        <taxon>Viridiplantae</taxon>
        <taxon>Streptophyta</taxon>
        <taxon>Embryophyta</taxon>
        <taxon>Tracheophyta</taxon>
        <taxon>Spermatophyta</taxon>
        <taxon>Magnoliopsida</taxon>
        <taxon>Ranunculales</taxon>
        <taxon>Ranunculaceae</taxon>
        <taxon>Thalictroideae</taxon>
        <taxon>Thalictrum</taxon>
    </lineage>
</organism>
<dbReference type="EMBL" id="JABWDY010002342">
    <property type="protein sequence ID" value="KAF5206711.1"/>
    <property type="molecule type" value="Genomic_DNA"/>
</dbReference>
<feature type="region of interest" description="Disordered" evidence="1">
    <location>
        <begin position="1"/>
        <end position="22"/>
    </location>
</feature>
<dbReference type="GO" id="GO:0005886">
    <property type="term" value="C:plasma membrane"/>
    <property type="evidence" value="ECO:0007669"/>
    <property type="project" value="TreeGrafter"/>
</dbReference>
<gene>
    <name evidence="2" type="ORF">FRX31_003702</name>
</gene>
<sequence>MDAISSSSNVPPRVEQTATRSQFRRGNDRELIKIENAKLWFIGGQELNRVVGIVKEGNFSVRMVIQSLSPALMTKCNVDDIEWPLTTDSPVLQIGARSFAFAMPGLLYGLQFAPNHEEIFQTLERIFMRFGCYQDLTAREYGKKIFGPEDDPYFWPLSQLSIETISQTFLKRVGTYWRRDQTRVFNMNDRVLRVQYMSFVVKLITKGLLIGKIDPNEHVILTGKKWPPEAGDVVDEIESRASPTIFLFSDLVEAFEESKVLMNMQYHLIAPYEPRWTPIPNFAFWNINKKCLLMMLTVIKSAVFLDIEVNIKAFLGQGCQKLFVPFTLVESGENGAATAAEATAKEEEEEVKRPRREIRFPILDEVGTSKQQGNKNLVQQIGLASANLELQKLKEKVEPADP</sequence>
<accession>A0A7J6XA94</accession>